<proteinExistence type="predicted"/>
<dbReference type="RefSeq" id="WP_189122097.1">
    <property type="nucleotide sequence ID" value="NZ_BMNH01000001.1"/>
</dbReference>
<dbReference type="Pfam" id="PF00596">
    <property type="entry name" value="Aldolase_II"/>
    <property type="match status" value="1"/>
</dbReference>
<comment type="caution">
    <text evidence="3">The sequence shown here is derived from an EMBL/GenBank/DDBJ whole genome shotgun (WGS) entry which is preliminary data.</text>
</comment>
<reference evidence="3" key="1">
    <citation type="journal article" date="2014" name="Int. J. Syst. Evol. Microbiol.">
        <title>Complete genome sequence of Corynebacterium casei LMG S-19264T (=DSM 44701T), isolated from a smear-ripened cheese.</title>
        <authorList>
            <consortium name="US DOE Joint Genome Institute (JGI-PGF)"/>
            <person name="Walter F."/>
            <person name="Albersmeier A."/>
            <person name="Kalinowski J."/>
            <person name="Ruckert C."/>
        </authorList>
    </citation>
    <scope>NUCLEOTIDE SEQUENCE</scope>
    <source>
        <strain evidence="3">CGMCC 4.7368</strain>
    </source>
</reference>
<organism evidence="3 4">
    <name type="scientific">Nonomuraea cavernae</name>
    <dbReference type="NCBI Taxonomy" id="2045107"/>
    <lineage>
        <taxon>Bacteria</taxon>
        <taxon>Bacillati</taxon>
        <taxon>Actinomycetota</taxon>
        <taxon>Actinomycetes</taxon>
        <taxon>Streptosporangiales</taxon>
        <taxon>Streptosporangiaceae</taxon>
        <taxon>Nonomuraea</taxon>
    </lineage>
</organism>
<dbReference type="EMBL" id="BMNH01000001">
    <property type="protein sequence ID" value="GGO61249.1"/>
    <property type="molecule type" value="Genomic_DNA"/>
</dbReference>
<evidence type="ECO:0000256" key="1">
    <source>
        <dbReference type="SAM" id="MobiDB-lite"/>
    </source>
</evidence>
<reference evidence="3" key="2">
    <citation type="submission" date="2020-09" db="EMBL/GenBank/DDBJ databases">
        <authorList>
            <person name="Sun Q."/>
            <person name="Zhou Y."/>
        </authorList>
    </citation>
    <scope>NUCLEOTIDE SEQUENCE</scope>
    <source>
        <strain evidence="3">CGMCC 4.7368</strain>
    </source>
</reference>
<dbReference type="InterPro" id="IPR001303">
    <property type="entry name" value="Aldolase_II/adducin_N"/>
</dbReference>
<feature type="region of interest" description="Disordered" evidence="1">
    <location>
        <begin position="650"/>
        <end position="675"/>
    </location>
</feature>
<feature type="domain" description="Class II aldolase/adducin N-terminal" evidence="2">
    <location>
        <begin position="24"/>
        <end position="223"/>
    </location>
</feature>
<sequence>MDELFVPPVDRWEPEAAQLTGRDAVLHRSHLVGADPALTKEGGGNFSAKGIVSDHRHRITRVLWMSAWGCDGAATTPADFPALRLDDLLELRASGPLSENGMIDYLVDCGLRGEQRRPGIETLTHAFIPYPHVDHCHPDAVIALTSFPGGRQAADAEFGDEAIWFDYRQFDVGVARELADRIAARPGCRFVLLANHGLFTWADSSEECYRNSLEAVERATRAVRKAVRRPPDLGGQSVSPPAPEVATDLLGELLPAMRGALSAGTPGVVLHLDRSDEAVRFASSARGPRCTQDGPSCPDHLVTVGYRPLVLDVTPAGTRTESNRTSADVGAESNRTMADVGAVLDGIERHRRWYNDYYERHVPLTARGLGRRGDAPRAIVLPGLGAVTAGPDAAKARLCADHLAQTMTVIRAADAAGGYVSLSEAQGAADEYWPLMRLKPQLRPPDGPLAGKVFLVAASDEACATTVADRLAASGAHVALAAELPRRQAGMAASAAEICARHGERRAVALPSPASDPEAAVRDAVLAYGGFDVFIDLTRSGGLASAALAVFDRQRRRGSVLLARDGRTAGELELEIGRLEADAEGRFGLTVNAVATADPVAVAEAALFLAGPVFGPVSDTWDGTVLFPRRAPDLAHHTVQATAHDLPHETAHDPAHETAHDIHDDTIHDNTRGSR</sequence>
<protein>
    <recommendedName>
        <fullName evidence="2">Class II aldolase/adducin N-terminal domain-containing protein</fullName>
    </recommendedName>
</protein>
<name>A0A918DFV7_9ACTN</name>
<evidence type="ECO:0000313" key="4">
    <source>
        <dbReference type="Proteomes" id="UP000646523"/>
    </source>
</evidence>
<evidence type="ECO:0000313" key="3">
    <source>
        <dbReference type="EMBL" id="GGO61249.1"/>
    </source>
</evidence>
<keyword evidence="4" id="KW-1185">Reference proteome</keyword>
<evidence type="ECO:0000259" key="2">
    <source>
        <dbReference type="SMART" id="SM01007"/>
    </source>
</evidence>
<dbReference type="Gene3D" id="3.40.50.720">
    <property type="entry name" value="NAD(P)-binding Rossmann-like Domain"/>
    <property type="match status" value="1"/>
</dbReference>
<dbReference type="AlphaFoldDB" id="A0A918DFV7"/>
<dbReference type="SMART" id="SM01007">
    <property type="entry name" value="Aldolase_II"/>
    <property type="match status" value="1"/>
</dbReference>
<dbReference type="Proteomes" id="UP000646523">
    <property type="component" value="Unassembled WGS sequence"/>
</dbReference>
<dbReference type="InterPro" id="IPR036409">
    <property type="entry name" value="Aldolase_II/adducin_N_sf"/>
</dbReference>
<dbReference type="Gene3D" id="3.40.225.10">
    <property type="entry name" value="Class II aldolase/adducin N-terminal domain"/>
    <property type="match status" value="1"/>
</dbReference>
<dbReference type="InterPro" id="IPR036291">
    <property type="entry name" value="NAD(P)-bd_dom_sf"/>
</dbReference>
<gene>
    <name evidence="3" type="ORF">GCM10012289_03030</name>
</gene>
<dbReference type="SUPFAM" id="SSF51735">
    <property type="entry name" value="NAD(P)-binding Rossmann-fold domains"/>
    <property type="match status" value="1"/>
</dbReference>
<dbReference type="SUPFAM" id="SSF53639">
    <property type="entry name" value="AraD/HMP-PK domain-like"/>
    <property type="match status" value="1"/>
</dbReference>
<accession>A0A918DFV7</accession>